<name>A0ACC1HM13_9FUNG</name>
<evidence type="ECO:0000313" key="2">
    <source>
        <dbReference type="Proteomes" id="UP001145114"/>
    </source>
</evidence>
<proteinExistence type="predicted"/>
<gene>
    <name evidence="1" type="ORF">EV182_006083</name>
</gene>
<dbReference type="Proteomes" id="UP001145114">
    <property type="component" value="Unassembled WGS sequence"/>
</dbReference>
<evidence type="ECO:0000313" key="1">
    <source>
        <dbReference type="EMBL" id="KAJ1677482.1"/>
    </source>
</evidence>
<keyword evidence="2" id="KW-1185">Reference proteome</keyword>
<accession>A0ACC1HM13</accession>
<sequence>MAPASVLMARFMGAAAYGGRLTEDTGERRSISEGEVGSAIPLLIPRMEDGFDRNGTRLMLSRSTDPDTSARFLAPEAPSAVESNGNCATLRSYMVEIGTLLDDEGRTFRPFCE</sequence>
<reference evidence="1" key="1">
    <citation type="submission" date="2022-06" db="EMBL/GenBank/DDBJ databases">
        <title>Phylogenomic reconstructions and comparative analyses of Kickxellomycotina fungi.</title>
        <authorList>
            <person name="Reynolds N.K."/>
            <person name="Stajich J.E."/>
            <person name="Barry K."/>
            <person name="Grigoriev I.V."/>
            <person name="Crous P."/>
            <person name="Smith M.E."/>
        </authorList>
    </citation>
    <scope>NUCLEOTIDE SEQUENCE</scope>
    <source>
        <strain evidence="1">RSA 2271</strain>
    </source>
</reference>
<dbReference type="EMBL" id="JAMZIH010002384">
    <property type="protein sequence ID" value="KAJ1677482.1"/>
    <property type="molecule type" value="Genomic_DNA"/>
</dbReference>
<protein>
    <submittedName>
        <fullName evidence="1">Uncharacterized protein</fullName>
    </submittedName>
</protein>
<organism evidence="1 2">
    <name type="scientific">Spiromyces aspiralis</name>
    <dbReference type="NCBI Taxonomy" id="68401"/>
    <lineage>
        <taxon>Eukaryota</taxon>
        <taxon>Fungi</taxon>
        <taxon>Fungi incertae sedis</taxon>
        <taxon>Zoopagomycota</taxon>
        <taxon>Kickxellomycotina</taxon>
        <taxon>Kickxellomycetes</taxon>
        <taxon>Kickxellales</taxon>
        <taxon>Kickxellaceae</taxon>
        <taxon>Spiromyces</taxon>
    </lineage>
</organism>
<comment type="caution">
    <text evidence="1">The sequence shown here is derived from an EMBL/GenBank/DDBJ whole genome shotgun (WGS) entry which is preliminary data.</text>
</comment>